<sequence length="173" mass="19265">MHIHDPCVVTLIWRLEDAHGQLIDELPEPLDFFYGGEDLLAKVEEVLLGQHPGFTTTLHLEPEHAFGDYDANLVLFEERHLFPETIEAGMQFEGLPKGCVTPNMPADMLYTITEVYDSYVVLDGNHPLAGIALILQLEVKDVREATPEEIEQRSVGDTGFSMISLAPPGTTLH</sequence>
<dbReference type="EC" id="5.2.1.8" evidence="4"/>
<dbReference type="GO" id="GO:0003755">
    <property type="term" value="F:peptidyl-prolyl cis-trans isomerase activity"/>
    <property type="evidence" value="ECO:0007669"/>
    <property type="project" value="UniProtKB-KW"/>
</dbReference>
<dbReference type="Proteomes" id="UP000053899">
    <property type="component" value="Unassembled WGS sequence"/>
</dbReference>
<dbReference type="Gene3D" id="3.10.50.40">
    <property type="match status" value="1"/>
</dbReference>
<reference evidence="9 10" key="1">
    <citation type="submission" date="2012-04" db="EMBL/GenBank/DDBJ databases">
        <title>Improved High-Quality Draft sequence of Leptothrix ochracea L12.</title>
        <authorList>
            <consortium name="US DOE Joint Genome Institute"/>
            <person name="Lucas S."/>
            <person name="Han J."/>
            <person name="Lapidus A."/>
            <person name="Cheng J.-F."/>
            <person name="Goodwin L."/>
            <person name="Pitluck S."/>
            <person name="Peters L."/>
            <person name="Zeytun A."/>
            <person name="Detter J.C."/>
            <person name="Han C."/>
            <person name="Tapia R."/>
            <person name="Land M."/>
            <person name="Hauser L."/>
            <person name="Kyrpides N."/>
            <person name="Ivanova N."/>
            <person name="Pagani I."/>
            <person name="Stepanauskas R."/>
            <person name="Masland D."/>
            <person name="Poulton N."/>
            <person name="Emerson D."/>
            <person name="Fleming E."/>
            <person name="Woyke T."/>
        </authorList>
    </citation>
    <scope>NUCLEOTIDE SEQUENCE [LARGE SCALE GENOMIC DNA]</scope>
    <source>
        <strain evidence="9 10">L12</strain>
    </source>
</reference>
<evidence type="ECO:0000256" key="5">
    <source>
        <dbReference type="ARBA" id="ARBA00022490"/>
    </source>
</evidence>
<evidence type="ECO:0000313" key="10">
    <source>
        <dbReference type="Proteomes" id="UP000053899"/>
    </source>
</evidence>
<evidence type="ECO:0000256" key="3">
    <source>
        <dbReference type="ARBA" id="ARBA00006577"/>
    </source>
</evidence>
<dbReference type="AlphaFoldDB" id="I4Z5L5"/>
<evidence type="ECO:0000256" key="6">
    <source>
        <dbReference type="ARBA" id="ARBA00023110"/>
    </source>
</evidence>
<comment type="subcellular location">
    <subcellularLocation>
        <location evidence="2">Cytoplasm</location>
    </subcellularLocation>
</comment>
<keyword evidence="7" id="KW-0143">Chaperone</keyword>
<comment type="similarity">
    <text evidence="3">Belongs to the FKBP-type PPIase family.</text>
</comment>
<name>I4Z5L5_9BURK</name>
<dbReference type="PANTHER" id="PTHR47861">
    <property type="entry name" value="FKBP-TYPE PEPTIDYL-PROLYL CIS-TRANS ISOMERASE SLYD"/>
    <property type="match status" value="1"/>
</dbReference>
<keyword evidence="8 9" id="KW-0413">Isomerase</keyword>
<dbReference type="InterPro" id="IPR046357">
    <property type="entry name" value="PPIase_dom_sf"/>
</dbReference>
<evidence type="ECO:0000256" key="7">
    <source>
        <dbReference type="ARBA" id="ARBA00023186"/>
    </source>
</evidence>
<dbReference type="PANTHER" id="PTHR47861:SF3">
    <property type="entry name" value="FKBP-TYPE PEPTIDYL-PROLYL CIS-TRANS ISOMERASE SLYD"/>
    <property type="match status" value="1"/>
</dbReference>
<keyword evidence="5" id="KW-0963">Cytoplasm</keyword>
<comment type="catalytic activity">
    <reaction evidence="1">
        <text>[protein]-peptidylproline (omega=180) = [protein]-peptidylproline (omega=0)</text>
        <dbReference type="Rhea" id="RHEA:16237"/>
        <dbReference type="Rhea" id="RHEA-COMP:10747"/>
        <dbReference type="Rhea" id="RHEA-COMP:10748"/>
        <dbReference type="ChEBI" id="CHEBI:83833"/>
        <dbReference type="ChEBI" id="CHEBI:83834"/>
        <dbReference type="EC" id="5.2.1.8"/>
    </reaction>
</comment>
<dbReference type="GO" id="GO:0005737">
    <property type="term" value="C:cytoplasm"/>
    <property type="evidence" value="ECO:0007669"/>
    <property type="project" value="UniProtKB-SubCell"/>
</dbReference>
<dbReference type="EMBL" id="JH660679">
    <property type="protein sequence ID" value="EIM31507.1"/>
    <property type="molecule type" value="Genomic_DNA"/>
</dbReference>
<accession>I4Z5L5</accession>
<dbReference type="SUPFAM" id="SSF54534">
    <property type="entry name" value="FKBP-like"/>
    <property type="match status" value="1"/>
</dbReference>
<evidence type="ECO:0000256" key="4">
    <source>
        <dbReference type="ARBA" id="ARBA00013194"/>
    </source>
</evidence>
<dbReference type="OrthoDB" id="9808891at2"/>
<keyword evidence="10" id="KW-1185">Reference proteome</keyword>
<dbReference type="RefSeq" id="WP_009453422.1">
    <property type="nucleotide sequence ID" value="NZ_JH660679.1"/>
</dbReference>
<evidence type="ECO:0000256" key="1">
    <source>
        <dbReference type="ARBA" id="ARBA00000971"/>
    </source>
</evidence>
<dbReference type="GeneID" id="92352216"/>
<evidence type="ECO:0000256" key="8">
    <source>
        <dbReference type="ARBA" id="ARBA00023235"/>
    </source>
</evidence>
<organism evidence="9 10">
    <name type="scientific">Leptothrix ochracea L12</name>
    <dbReference type="NCBI Taxonomy" id="735332"/>
    <lineage>
        <taxon>Bacteria</taxon>
        <taxon>Pseudomonadati</taxon>
        <taxon>Pseudomonadota</taxon>
        <taxon>Betaproteobacteria</taxon>
        <taxon>Burkholderiales</taxon>
        <taxon>Sphaerotilaceae</taxon>
        <taxon>Leptothrix</taxon>
    </lineage>
</organism>
<dbReference type="HOGENOM" id="CLU_098197_1_1_4"/>
<keyword evidence="6" id="KW-0697">Rotamase</keyword>
<gene>
    <name evidence="9" type="ORF">LepocDRAFT_00002380</name>
</gene>
<evidence type="ECO:0000313" key="9">
    <source>
        <dbReference type="EMBL" id="EIM31507.1"/>
    </source>
</evidence>
<evidence type="ECO:0000256" key="2">
    <source>
        <dbReference type="ARBA" id="ARBA00004496"/>
    </source>
</evidence>
<protein>
    <recommendedName>
        <fullName evidence="4">peptidylprolyl isomerase</fullName>
        <ecNumber evidence="4">5.2.1.8</ecNumber>
    </recommendedName>
</protein>
<proteinExistence type="inferred from homology"/>